<keyword evidence="8" id="KW-1185">Reference proteome</keyword>
<dbReference type="SUPFAM" id="SSF75445">
    <property type="entry name" value="D-ribose-5-phosphate isomerase (RpiA), lid domain"/>
    <property type="match status" value="1"/>
</dbReference>
<reference evidence="7 8" key="1">
    <citation type="submission" date="2016-02" db="EMBL/GenBank/DDBJ databases">
        <title>Genome analysis of coral dinoflagellate symbionts highlights evolutionary adaptations to a symbiotic lifestyle.</title>
        <authorList>
            <person name="Aranda M."/>
            <person name="Li Y."/>
            <person name="Liew Y.J."/>
            <person name="Baumgarten S."/>
            <person name="Simakov O."/>
            <person name="Wilson M."/>
            <person name="Piel J."/>
            <person name="Ashoor H."/>
            <person name="Bougouffa S."/>
            <person name="Bajic V.B."/>
            <person name="Ryu T."/>
            <person name="Ravasi T."/>
            <person name="Bayer T."/>
            <person name="Micklem G."/>
            <person name="Kim H."/>
            <person name="Bhak J."/>
            <person name="Lajeunesse T.C."/>
            <person name="Voolstra C.R."/>
        </authorList>
    </citation>
    <scope>NUCLEOTIDE SEQUENCE [LARGE SCALE GENOMIC DNA]</scope>
    <source>
        <strain evidence="7 8">CCMP2467</strain>
    </source>
</reference>
<dbReference type="Gene3D" id="1.20.1250.20">
    <property type="entry name" value="MFS general substrate transporter like domains"/>
    <property type="match status" value="1"/>
</dbReference>
<dbReference type="Proteomes" id="UP000186817">
    <property type="component" value="Unassembled WGS sequence"/>
</dbReference>
<evidence type="ECO:0000256" key="4">
    <source>
        <dbReference type="ARBA" id="ARBA00011959"/>
    </source>
</evidence>
<comment type="catalytic activity">
    <reaction evidence="1">
        <text>aldehydo-D-ribose 5-phosphate = D-ribulose 5-phosphate</text>
        <dbReference type="Rhea" id="RHEA:14657"/>
        <dbReference type="ChEBI" id="CHEBI:58121"/>
        <dbReference type="ChEBI" id="CHEBI:58273"/>
        <dbReference type="EC" id="5.3.1.6"/>
    </reaction>
</comment>
<dbReference type="CDD" id="cd01398">
    <property type="entry name" value="RPI_A"/>
    <property type="match status" value="1"/>
</dbReference>
<feature type="transmembrane region" description="Helical" evidence="6">
    <location>
        <begin position="1055"/>
        <end position="1073"/>
    </location>
</feature>
<evidence type="ECO:0000256" key="6">
    <source>
        <dbReference type="SAM" id="Phobius"/>
    </source>
</evidence>
<feature type="transmembrane region" description="Helical" evidence="6">
    <location>
        <begin position="1147"/>
        <end position="1165"/>
    </location>
</feature>
<dbReference type="PANTHER" id="PTHR43748">
    <property type="entry name" value="RIBOSE-5-PHOSPHATE ISOMERASE 3, CHLOROPLASTIC-RELATED"/>
    <property type="match status" value="1"/>
</dbReference>
<dbReference type="InterPro" id="IPR050262">
    <property type="entry name" value="Ribose-5P_isomerase"/>
</dbReference>
<dbReference type="InterPro" id="IPR037171">
    <property type="entry name" value="NagB/RpiA_transferase-like"/>
</dbReference>
<dbReference type="GO" id="GO:0009052">
    <property type="term" value="P:pentose-phosphate shunt, non-oxidative branch"/>
    <property type="evidence" value="ECO:0007669"/>
    <property type="project" value="InterPro"/>
</dbReference>
<gene>
    <name evidence="7" type="primary">RPI3</name>
    <name evidence="7" type="ORF">AK812_SmicGene33844</name>
</gene>
<dbReference type="GO" id="GO:0004751">
    <property type="term" value="F:ribose-5-phosphate isomerase activity"/>
    <property type="evidence" value="ECO:0007669"/>
    <property type="project" value="UniProtKB-EC"/>
</dbReference>
<comment type="similarity">
    <text evidence="3">Belongs to the ribose 5-phosphate isomerase family.</text>
</comment>
<dbReference type="InterPro" id="IPR020672">
    <property type="entry name" value="Ribose5P_isomerase_typA_subgr"/>
</dbReference>
<dbReference type="AlphaFoldDB" id="A0A1Q9CQI8"/>
<protein>
    <recommendedName>
        <fullName evidence="4">ribose-5-phosphate isomerase</fullName>
        <ecNumber evidence="4">5.3.1.6</ecNumber>
    </recommendedName>
</protein>
<dbReference type="EC" id="5.3.1.6" evidence="4"/>
<dbReference type="SUPFAM" id="SSF103473">
    <property type="entry name" value="MFS general substrate transporter"/>
    <property type="match status" value="1"/>
</dbReference>
<feature type="transmembrane region" description="Helical" evidence="6">
    <location>
        <begin position="1029"/>
        <end position="1048"/>
    </location>
</feature>
<dbReference type="OrthoDB" id="1555531at2759"/>
<dbReference type="Pfam" id="PF06026">
    <property type="entry name" value="Rib_5-P_isom_A"/>
    <property type="match status" value="1"/>
</dbReference>
<dbReference type="SUPFAM" id="SSF100950">
    <property type="entry name" value="NagB/RpiA/CoA transferase-like"/>
    <property type="match status" value="1"/>
</dbReference>
<accession>A0A1Q9CQI8</accession>
<proteinExistence type="inferred from homology"/>
<keyword evidence="6" id="KW-0812">Transmembrane</keyword>
<evidence type="ECO:0000256" key="2">
    <source>
        <dbReference type="ARBA" id="ARBA00004988"/>
    </source>
</evidence>
<dbReference type="FunFam" id="3.40.50.1360:FF:000001">
    <property type="entry name" value="Ribose-5-phosphate isomerase A"/>
    <property type="match status" value="1"/>
</dbReference>
<keyword evidence="6" id="KW-0472">Membrane</keyword>
<evidence type="ECO:0000256" key="5">
    <source>
        <dbReference type="ARBA" id="ARBA00023235"/>
    </source>
</evidence>
<comment type="caution">
    <text evidence="7">The sequence shown here is derived from an EMBL/GenBank/DDBJ whole genome shotgun (WGS) entry which is preliminary data.</text>
</comment>
<dbReference type="InterPro" id="IPR004788">
    <property type="entry name" value="Ribose5P_isomerase_type_A"/>
</dbReference>
<sequence>MLQLIRLARRKLHNAEQEAIMREATGALLGTSDASASDNYSDVGHGGIGFRRPGSEWLDVASHPTMLPGSESTAAAGASCSSGVEIDQTEALLQHLAMKGSICFHHIAVWHQASWMGVVDHHTLVYEYFSERRLRSLKIDWGKDGFFFADGSEDPCPAGDVLSRKMCRVTGMEVCQQLERVTWKKYDLMKWNCQQFCRHMFEQVPEAGFFLVTSKMKEIAHPLLRRYLWVLHPVSFAQCKCETLFGYENPKHGSIKPRLANSSAMAPSTSSMVLGAAATAWFTGLAFTAPGQVRTAPAQARPGNVRGARAQSGSTGFSGATALGGVCVTMALARGGKSMRKALSQDELKKMVGYKAVDDYVQSGTVIGLGTGSTAAFAVERVGEKLKSGELKDIIAIPTSIRTQEQAESLGIPLATLDTHSDLDVAIDGADEVDPALNLVKGGGGALFREKIVEMCAKKFIVIVDESKLCDGLGPGFPVPVEIVPFCHEHTMRKIASLPALKGCEPVLRLGDVANNQPDGDEPAVTDNGNYIVDLKFTSPISDPVAAGEQLKATVGVVDHGLFTSMTTACIIAGKEGIIVKDELAALKTRVDPQDLAAGGLAIRMVFECMVHTRRYLCHVEGPALDALNAGREYDNEVLIISAHVVTVAPRPSKILQEASTPLVLPGMEEISEVFDVTCQISCRIVGLPAEQEFDRWLNSTVGRMIQEQLGSREAMEWLKNGFRPALPPILGSVAWHESTQIHTSVTEHIMRHNVQWAEIPMSSGHSHGGEEPVKLELPADDWKSVSLLSGAWATAFANFASNVATLTLAVATTAPAVELQTLPLGLLLVMQAAGNMALPAKVRYLGRKNMYLTGAGVGLLSCGTLALGSGLQNFGLQCLGACLSGYSFAYAENYRFGAIQAMPSNPSRAISLVLFGGVVGALLGSGAISQARDLLPVPFIGIYLCGALLNLLAVLFLSFIELRGTTAQPKAATRVQPRPLTEILLQPQCAAAVVTIVASYSIMLVLMAPTPAVMKSYSHSFTASTLTMMGHMFCMFAPSPLTGIAMGRVGPTPVILAGLVFAVLTACVLYLGAGLSSFVVGMASLGIAWNFMYLGGSALLTKMHSVAEGPKVQALTDCFGSMGAAMFTLLSMPIVASLGWIPTQLLSLSMTGVTAILLATFWALDRRQAATDGFTNSCT</sequence>
<comment type="pathway">
    <text evidence="2">Carbohydrate degradation; pentose phosphate pathway; D-ribose 5-phosphate from D-ribulose 5-phosphate (non-oxidative stage): step 1/1.</text>
</comment>
<dbReference type="EMBL" id="LSRX01000989">
    <property type="protein sequence ID" value="OLP85194.1"/>
    <property type="molecule type" value="Genomic_DNA"/>
</dbReference>
<dbReference type="HAMAP" id="MF_00170">
    <property type="entry name" value="Rib_5P_isom_A"/>
    <property type="match status" value="1"/>
</dbReference>
<dbReference type="InterPro" id="IPR036259">
    <property type="entry name" value="MFS_trans_sf"/>
</dbReference>
<evidence type="ECO:0000256" key="3">
    <source>
        <dbReference type="ARBA" id="ARBA00008088"/>
    </source>
</evidence>
<feature type="transmembrane region" description="Helical" evidence="6">
    <location>
        <begin position="984"/>
        <end position="1009"/>
    </location>
</feature>
<organism evidence="7 8">
    <name type="scientific">Symbiodinium microadriaticum</name>
    <name type="common">Dinoflagellate</name>
    <name type="synonym">Zooxanthella microadriatica</name>
    <dbReference type="NCBI Taxonomy" id="2951"/>
    <lineage>
        <taxon>Eukaryota</taxon>
        <taxon>Sar</taxon>
        <taxon>Alveolata</taxon>
        <taxon>Dinophyceae</taxon>
        <taxon>Suessiales</taxon>
        <taxon>Symbiodiniaceae</taxon>
        <taxon>Symbiodinium</taxon>
    </lineage>
</organism>
<keyword evidence="5 7" id="KW-0413">Isomerase</keyword>
<feature type="transmembrane region" description="Helical" evidence="6">
    <location>
        <begin position="851"/>
        <end position="869"/>
    </location>
</feature>
<evidence type="ECO:0000256" key="1">
    <source>
        <dbReference type="ARBA" id="ARBA00001713"/>
    </source>
</evidence>
<dbReference type="NCBIfam" id="NF001924">
    <property type="entry name" value="PRK00702.1"/>
    <property type="match status" value="1"/>
</dbReference>
<evidence type="ECO:0000313" key="8">
    <source>
        <dbReference type="Proteomes" id="UP000186817"/>
    </source>
</evidence>
<dbReference type="NCBIfam" id="TIGR00021">
    <property type="entry name" value="rpiA"/>
    <property type="match status" value="1"/>
</dbReference>
<dbReference type="PANTHER" id="PTHR43748:SF3">
    <property type="entry name" value="RIBOSE-5-PHOSPHATE ISOMERASE 3, CHLOROPLASTIC-RELATED"/>
    <property type="match status" value="1"/>
</dbReference>
<dbReference type="Gene3D" id="3.30.70.260">
    <property type="match status" value="1"/>
</dbReference>
<feature type="transmembrane region" description="Helical" evidence="6">
    <location>
        <begin position="1122"/>
        <end position="1141"/>
    </location>
</feature>
<keyword evidence="6" id="KW-1133">Transmembrane helix</keyword>
<feature type="transmembrane region" description="Helical" evidence="6">
    <location>
        <begin position="913"/>
        <end position="932"/>
    </location>
</feature>
<name>A0A1Q9CQI8_SYMMI</name>
<dbReference type="CDD" id="cd06174">
    <property type="entry name" value="MFS"/>
    <property type="match status" value="1"/>
</dbReference>
<dbReference type="Gene3D" id="3.40.50.1360">
    <property type="match status" value="1"/>
</dbReference>
<dbReference type="UniPathway" id="UPA00115">
    <property type="reaction ID" value="UER00412"/>
</dbReference>
<feature type="transmembrane region" description="Helical" evidence="6">
    <location>
        <begin position="1079"/>
        <end position="1101"/>
    </location>
</feature>
<evidence type="ECO:0000313" key="7">
    <source>
        <dbReference type="EMBL" id="OLP85194.1"/>
    </source>
</evidence>
<feature type="transmembrane region" description="Helical" evidence="6">
    <location>
        <begin position="938"/>
        <end position="963"/>
    </location>
</feature>